<evidence type="ECO:0008006" key="10">
    <source>
        <dbReference type="Google" id="ProtNLM"/>
    </source>
</evidence>
<dbReference type="AlphaFoldDB" id="A0A0C9VQ90"/>
<evidence type="ECO:0000256" key="4">
    <source>
        <dbReference type="ARBA" id="ARBA00022989"/>
    </source>
</evidence>
<keyword evidence="9" id="KW-1185">Reference proteome</keyword>
<dbReference type="GO" id="GO:0016020">
    <property type="term" value="C:membrane"/>
    <property type="evidence" value="ECO:0007669"/>
    <property type="project" value="UniProtKB-SubCell"/>
</dbReference>
<dbReference type="InterPro" id="IPR002528">
    <property type="entry name" value="MATE_fam"/>
</dbReference>
<evidence type="ECO:0000313" key="9">
    <source>
        <dbReference type="Proteomes" id="UP000053820"/>
    </source>
</evidence>
<feature type="transmembrane region" description="Helical" evidence="7">
    <location>
        <begin position="213"/>
        <end position="236"/>
    </location>
</feature>
<feature type="transmembrane region" description="Helical" evidence="7">
    <location>
        <begin position="367"/>
        <end position="390"/>
    </location>
</feature>
<evidence type="ECO:0000256" key="5">
    <source>
        <dbReference type="ARBA" id="ARBA00023136"/>
    </source>
</evidence>
<evidence type="ECO:0000256" key="3">
    <source>
        <dbReference type="ARBA" id="ARBA00022692"/>
    </source>
</evidence>
<feature type="transmembrane region" description="Helical" evidence="7">
    <location>
        <begin position="439"/>
        <end position="462"/>
    </location>
</feature>
<dbReference type="HOGENOM" id="CLU_012893_1_2_1"/>
<evidence type="ECO:0000256" key="7">
    <source>
        <dbReference type="SAM" id="Phobius"/>
    </source>
</evidence>
<keyword evidence="3 7" id="KW-0812">Transmembrane</keyword>
<gene>
    <name evidence="8" type="ORF">HYDPIDRAFT_161804</name>
</gene>
<sequence length="540" mass="57816">MASSVEADVAISSLPKGTHADPNHLDAQVSEHTPLLSRSSTCIGDDVALTLHEEHVGTTKMFWEECITLTKYSLPVFGTNLFEHSMILTSVISIGHLSTVALAAATIGFMTANVTGFSIIQGLASTLDTVLPSAWTSDQPRLVGLWTQRMLVLTTATLIPISIVWFNAESLLLLLKQEPEVARLAAIYLRWTSLGLPAYALECITRRYFQSQGLFAVPTRIIVAVAPINIFLNYLLVWGPEPVRLGFIGAPIATAISYNLIAIAAVVYGVCFVERTAWHPISSKALTSLSYLAILSLGSIGQVASEWWSWELVGLAASFLGPIPLATQSILLSTMSTSFQAPYSLGIAASVRIGNLLGEMNHKRAGVAANASIVLGIALAALFSAILVVFRRSWGLLFNNDPEVVALVSSVLPLLALVELFDCTNGVISGILRARGKQMLGAVLNVSGYYAIGLPVGLYLAFKQDLGLAGLWCGINAATLYASSVGAYFCIQSDWKEEVEKVMARLAIDKADIGNGEDEEGALYENDVANPEGSPSLVRT</sequence>
<name>A0A0C9VQ90_9AGAM</name>
<dbReference type="Pfam" id="PF01554">
    <property type="entry name" value="MatE"/>
    <property type="match status" value="2"/>
</dbReference>
<keyword evidence="5 7" id="KW-0472">Membrane</keyword>
<evidence type="ECO:0000256" key="6">
    <source>
        <dbReference type="SAM" id="MobiDB-lite"/>
    </source>
</evidence>
<feature type="transmembrane region" description="Helical" evidence="7">
    <location>
        <begin position="468"/>
        <end position="491"/>
    </location>
</feature>
<proteinExistence type="inferred from homology"/>
<dbReference type="InterPro" id="IPR045069">
    <property type="entry name" value="MATE_euk"/>
</dbReference>
<evidence type="ECO:0000313" key="8">
    <source>
        <dbReference type="EMBL" id="KIJ59880.1"/>
    </source>
</evidence>
<dbReference type="GO" id="GO:1990961">
    <property type="term" value="P:xenobiotic detoxification by transmembrane export across the plasma membrane"/>
    <property type="evidence" value="ECO:0007669"/>
    <property type="project" value="InterPro"/>
</dbReference>
<protein>
    <recommendedName>
        <fullName evidence="10">MATE efflux family protein</fullName>
    </recommendedName>
</protein>
<dbReference type="EMBL" id="KN839879">
    <property type="protein sequence ID" value="KIJ59880.1"/>
    <property type="molecule type" value="Genomic_DNA"/>
</dbReference>
<evidence type="ECO:0000256" key="1">
    <source>
        <dbReference type="ARBA" id="ARBA00004141"/>
    </source>
</evidence>
<comment type="similarity">
    <text evidence="2">Belongs to the multi antimicrobial extrusion (MATE) (TC 2.A.66.1) family.</text>
</comment>
<feature type="region of interest" description="Disordered" evidence="6">
    <location>
        <begin position="516"/>
        <end position="540"/>
    </location>
</feature>
<dbReference type="NCBIfam" id="TIGR00797">
    <property type="entry name" value="matE"/>
    <property type="match status" value="1"/>
</dbReference>
<accession>A0A0C9VQ90</accession>
<comment type="subcellular location">
    <subcellularLocation>
        <location evidence="1">Membrane</location>
        <topology evidence="1">Multi-pass membrane protein</topology>
    </subcellularLocation>
</comment>
<dbReference type="GO" id="GO:0015297">
    <property type="term" value="F:antiporter activity"/>
    <property type="evidence" value="ECO:0007669"/>
    <property type="project" value="InterPro"/>
</dbReference>
<feature type="transmembrane region" description="Helical" evidence="7">
    <location>
        <begin position="410"/>
        <end position="432"/>
    </location>
</feature>
<dbReference type="PANTHER" id="PTHR11206">
    <property type="entry name" value="MULTIDRUG RESISTANCE PROTEIN"/>
    <property type="match status" value="1"/>
</dbReference>
<reference evidence="8 9" key="1">
    <citation type="submission" date="2014-04" db="EMBL/GenBank/DDBJ databases">
        <title>Evolutionary Origins and Diversification of the Mycorrhizal Mutualists.</title>
        <authorList>
            <consortium name="DOE Joint Genome Institute"/>
            <consortium name="Mycorrhizal Genomics Consortium"/>
            <person name="Kohler A."/>
            <person name="Kuo A."/>
            <person name="Nagy L.G."/>
            <person name="Floudas D."/>
            <person name="Copeland A."/>
            <person name="Barry K.W."/>
            <person name="Cichocki N."/>
            <person name="Veneault-Fourrey C."/>
            <person name="LaButti K."/>
            <person name="Lindquist E.A."/>
            <person name="Lipzen A."/>
            <person name="Lundell T."/>
            <person name="Morin E."/>
            <person name="Murat C."/>
            <person name="Riley R."/>
            <person name="Ohm R."/>
            <person name="Sun H."/>
            <person name="Tunlid A."/>
            <person name="Henrissat B."/>
            <person name="Grigoriev I.V."/>
            <person name="Hibbett D.S."/>
            <person name="Martin F."/>
        </authorList>
    </citation>
    <scope>NUCLEOTIDE SEQUENCE [LARGE SCALE GENOMIC DNA]</scope>
    <source>
        <strain evidence="8 9">MD-312</strain>
    </source>
</reference>
<dbReference type="GO" id="GO:0042910">
    <property type="term" value="F:xenobiotic transmembrane transporter activity"/>
    <property type="evidence" value="ECO:0007669"/>
    <property type="project" value="InterPro"/>
</dbReference>
<feature type="transmembrane region" description="Helical" evidence="7">
    <location>
        <begin position="151"/>
        <end position="175"/>
    </location>
</feature>
<keyword evidence="4 7" id="KW-1133">Transmembrane helix</keyword>
<feature type="transmembrane region" description="Helical" evidence="7">
    <location>
        <begin position="248"/>
        <end position="273"/>
    </location>
</feature>
<dbReference type="OrthoDB" id="2126698at2759"/>
<dbReference type="Proteomes" id="UP000053820">
    <property type="component" value="Unassembled WGS sequence"/>
</dbReference>
<evidence type="ECO:0000256" key="2">
    <source>
        <dbReference type="ARBA" id="ARBA00010199"/>
    </source>
</evidence>
<organism evidence="8 9">
    <name type="scientific">Hydnomerulius pinastri MD-312</name>
    <dbReference type="NCBI Taxonomy" id="994086"/>
    <lineage>
        <taxon>Eukaryota</taxon>
        <taxon>Fungi</taxon>
        <taxon>Dikarya</taxon>
        <taxon>Basidiomycota</taxon>
        <taxon>Agaricomycotina</taxon>
        <taxon>Agaricomycetes</taxon>
        <taxon>Agaricomycetidae</taxon>
        <taxon>Boletales</taxon>
        <taxon>Boletales incertae sedis</taxon>
        <taxon>Leucogyrophana</taxon>
    </lineage>
</organism>
<dbReference type="CDD" id="cd13132">
    <property type="entry name" value="MATE_eukaryotic"/>
    <property type="match status" value="1"/>
</dbReference>